<protein>
    <submittedName>
        <fullName evidence="2">Uncharacterized protein</fullName>
    </submittedName>
</protein>
<organism evidence="2">
    <name type="scientific">marine metagenome</name>
    <dbReference type="NCBI Taxonomy" id="408172"/>
    <lineage>
        <taxon>unclassified sequences</taxon>
        <taxon>metagenomes</taxon>
        <taxon>ecological metagenomes</taxon>
    </lineage>
</organism>
<feature type="compositionally biased region" description="Basic and acidic residues" evidence="1">
    <location>
        <begin position="17"/>
        <end position="28"/>
    </location>
</feature>
<proteinExistence type="predicted"/>
<reference evidence="2" key="1">
    <citation type="submission" date="2018-05" db="EMBL/GenBank/DDBJ databases">
        <authorList>
            <person name="Lanie J.A."/>
            <person name="Ng W.-L."/>
            <person name="Kazmierczak K.M."/>
            <person name="Andrzejewski T.M."/>
            <person name="Davidsen T.M."/>
            <person name="Wayne K.J."/>
            <person name="Tettelin H."/>
            <person name="Glass J.I."/>
            <person name="Rusch D."/>
            <person name="Podicherti R."/>
            <person name="Tsui H.-C.T."/>
            <person name="Winkler M.E."/>
        </authorList>
    </citation>
    <scope>NUCLEOTIDE SEQUENCE</scope>
</reference>
<sequence length="177" mass="19906">MALMPTRLVEQVPTDSNPHDRGSKHDAQCCRSGKHRQVLPPLARHGATNLLRALIRDYRKDDFVKTNRRLEANETVGPVRVRNSTCHVLETLFVGIVVWDVLKVAFRLDKVDDPLCKVNHRYLIRTTEVENLSKSIRVLRKSNKAAYHVTDVTEATSLGAITKDCDGLVPEGLTDEA</sequence>
<gene>
    <name evidence="2" type="ORF">METZ01_LOCUS407378</name>
</gene>
<feature type="non-terminal residue" evidence="2">
    <location>
        <position position="177"/>
    </location>
</feature>
<evidence type="ECO:0000313" key="2">
    <source>
        <dbReference type="EMBL" id="SVD54524.1"/>
    </source>
</evidence>
<dbReference type="AlphaFoldDB" id="A0A382W778"/>
<feature type="region of interest" description="Disordered" evidence="1">
    <location>
        <begin position="1"/>
        <end position="28"/>
    </location>
</feature>
<evidence type="ECO:0000256" key="1">
    <source>
        <dbReference type="SAM" id="MobiDB-lite"/>
    </source>
</evidence>
<name>A0A382W778_9ZZZZ</name>
<accession>A0A382W778</accession>
<dbReference type="EMBL" id="UINC01157501">
    <property type="protein sequence ID" value="SVD54524.1"/>
    <property type="molecule type" value="Genomic_DNA"/>
</dbReference>